<dbReference type="EMBL" id="JAPFFF010000007">
    <property type="protein sequence ID" value="KAK8886349.1"/>
    <property type="molecule type" value="Genomic_DNA"/>
</dbReference>
<protein>
    <recommendedName>
        <fullName evidence="7">Clathrin/coatomer adaptor adaptin-like N-terminal domain-containing protein</fullName>
    </recommendedName>
</protein>
<feature type="domain" description="Clathrin/coatomer adaptor adaptin-like N-terminal" evidence="7">
    <location>
        <begin position="41"/>
        <end position="565"/>
    </location>
</feature>
<comment type="caution">
    <text evidence="8">The sequence shown here is derived from an EMBL/GenBank/DDBJ whole genome shotgun (WGS) entry which is preliminary data.</text>
</comment>
<keyword evidence="5" id="KW-0472">Membrane</keyword>
<evidence type="ECO:0000256" key="1">
    <source>
        <dbReference type="ARBA" id="ARBA00004308"/>
    </source>
</evidence>
<dbReference type="InterPro" id="IPR026739">
    <property type="entry name" value="AP_beta"/>
</dbReference>
<sequence>MSNLGSYGISNVQNTQNQSEQQSSLSTPENPHMQSYIQMNQLSQSANPHDHELGMKLLLAMMSKGLDVSNFFTFVVNQVASTDPITRQLAYIYLNHYAEENPDTAILSLNTFQKSLTDSDPIVRASAIKVMSSIRSKEILPAIRSSVNQVINDTSPYVKKAAAFAMIKASEMEPSEIPNYLQLIGYLLGDSSPIAFSGAIAAYWSLSPDNIDLLHPHFRSICQNITKLDEYAQILTLRALTVYSRRCFKNPLLDNDVEVDDVSFWDENGTKESISDDHLLLITATKQLLSSLNSGVVLAASSLLFYTAPSIHISSVARPLVRLIYEDPSTTAQVALKSILAIATVYSHIFVPHINHFFVRSTDQSAIKQLKLKVLALLATPTNSSMILNELSKYARSVDQEFAASAIRTMGNTSINNPEIIPQCLGSLLRIMGRAEGQVLSEVVTVISYIIRQKRGTEDEAQALKKLCSKFLVIKDTTARTAVLSIVGDMNETHPDFAYQLLKHIAINYLNEPDRVRLQSLTLAAKLIASGSDTKVPIYVIKIGQRDSEYDIRDRANFLIALINNQTEEIKDNLKNILCPNQIEPNWVNNKSDANYFTIGSISHFFNHTFAGYEPLPDWAPEDQLPDESVRSQVRMLPDGKRMVAISGDDDDYVDINQWFANRSMNDLNNDNSKGENEYYSSYDDDSGYSYSYSYDDDKIETGGFFD</sequence>
<evidence type="ECO:0000256" key="6">
    <source>
        <dbReference type="SAM" id="MobiDB-lite"/>
    </source>
</evidence>
<dbReference type="SUPFAM" id="SSF48371">
    <property type="entry name" value="ARM repeat"/>
    <property type="match status" value="1"/>
</dbReference>
<evidence type="ECO:0000313" key="9">
    <source>
        <dbReference type="Proteomes" id="UP001470230"/>
    </source>
</evidence>
<feature type="region of interest" description="Disordered" evidence="6">
    <location>
        <begin position="1"/>
        <end position="31"/>
    </location>
</feature>
<feature type="compositionally biased region" description="Low complexity" evidence="6">
    <location>
        <begin position="10"/>
        <end position="26"/>
    </location>
</feature>
<proteinExistence type="inferred from homology"/>
<evidence type="ECO:0000259" key="7">
    <source>
        <dbReference type="Pfam" id="PF01602"/>
    </source>
</evidence>
<name>A0ABR2K5G6_9EUKA</name>
<comment type="similarity">
    <text evidence="2">Belongs to the adaptor complexes large subunit family.</text>
</comment>
<evidence type="ECO:0000256" key="4">
    <source>
        <dbReference type="ARBA" id="ARBA00022927"/>
    </source>
</evidence>
<keyword evidence="4" id="KW-0653">Protein transport</keyword>
<evidence type="ECO:0000256" key="5">
    <source>
        <dbReference type="ARBA" id="ARBA00023136"/>
    </source>
</evidence>
<keyword evidence="9" id="KW-1185">Reference proteome</keyword>
<accession>A0ABR2K5G6</accession>
<dbReference type="Pfam" id="PF01602">
    <property type="entry name" value="Adaptin_N"/>
    <property type="match status" value="1"/>
</dbReference>
<evidence type="ECO:0000256" key="3">
    <source>
        <dbReference type="ARBA" id="ARBA00022448"/>
    </source>
</evidence>
<gene>
    <name evidence="8" type="ORF">M9Y10_041812</name>
</gene>
<dbReference type="InterPro" id="IPR011989">
    <property type="entry name" value="ARM-like"/>
</dbReference>
<dbReference type="Proteomes" id="UP001470230">
    <property type="component" value="Unassembled WGS sequence"/>
</dbReference>
<comment type="subcellular location">
    <subcellularLocation>
        <location evidence="1">Endomembrane system</location>
    </subcellularLocation>
</comment>
<organism evidence="8 9">
    <name type="scientific">Tritrichomonas musculus</name>
    <dbReference type="NCBI Taxonomy" id="1915356"/>
    <lineage>
        <taxon>Eukaryota</taxon>
        <taxon>Metamonada</taxon>
        <taxon>Parabasalia</taxon>
        <taxon>Tritrichomonadida</taxon>
        <taxon>Tritrichomonadidae</taxon>
        <taxon>Tritrichomonas</taxon>
    </lineage>
</organism>
<reference evidence="8 9" key="1">
    <citation type="submission" date="2024-04" db="EMBL/GenBank/DDBJ databases">
        <title>Tritrichomonas musculus Genome.</title>
        <authorList>
            <person name="Alves-Ferreira E."/>
            <person name="Grigg M."/>
            <person name="Lorenzi H."/>
            <person name="Galac M."/>
        </authorList>
    </citation>
    <scope>NUCLEOTIDE SEQUENCE [LARGE SCALE GENOMIC DNA]</scope>
    <source>
        <strain evidence="8 9">EAF2021</strain>
    </source>
</reference>
<dbReference type="InterPro" id="IPR002553">
    <property type="entry name" value="Clathrin/coatomer_adapt-like_N"/>
</dbReference>
<dbReference type="PANTHER" id="PTHR11134">
    <property type="entry name" value="ADAPTOR COMPLEX SUBUNIT BETA FAMILY MEMBER"/>
    <property type="match status" value="1"/>
</dbReference>
<keyword evidence="3" id="KW-0813">Transport</keyword>
<evidence type="ECO:0000256" key="2">
    <source>
        <dbReference type="ARBA" id="ARBA00006613"/>
    </source>
</evidence>
<dbReference type="Gene3D" id="1.25.10.10">
    <property type="entry name" value="Leucine-rich Repeat Variant"/>
    <property type="match status" value="1"/>
</dbReference>
<evidence type="ECO:0000313" key="8">
    <source>
        <dbReference type="EMBL" id="KAK8886349.1"/>
    </source>
</evidence>
<dbReference type="InterPro" id="IPR016024">
    <property type="entry name" value="ARM-type_fold"/>
</dbReference>